<dbReference type="Gene3D" id="3.30.1330.60">
    <property type="entry name" value="OmpA-like domain"/>
    <property type="match status" value="1"/>
</dbReference>
<organism evidence="13 14">
    <name type="scientific">Alkalimonas amylolytica</name>
    <dbReference type="NCBI Taxonomy" id="152573"/>
    <lineage>
        <taxon>Bacteria</taxon>
        <taxon>Pseudomonadati</taxon>
        <taxon>Pseudomonadota</taxon>
        <taxon>Gammaproteobacteria</taxon>
        <taxon>Alkalimonas</taxon>
    </lineage>
</organism>
<dbReference type="AlphaFoldDB" id="A0A1H3XWD5"/>
<dbReference type="GO" id="GO:0046930">
    <property type="term" value="C:pore complex"/>
    <property type="evidence" value="ECO:0007669"/>
    <property type="project" value="UniProtKB-KW"/>
</dbReference>
<dbReference type="Pfam" id="PF00691">
    <property type="entry name" value="OmpA"/>
    <property type="match status" value="1"/>
</dbReference>
<evidence type="ECO:0000256" key="6">
    <source>
        <dbReference type="ARBA" id="ARBA00023065"/>
    </source>
</evidence>
<sequence length="356" mass="39268">MKRKICSVAVAVALPMMAGTAYANTPSAAELQERMFGSVFAEYYMPDRKKTRDVEFDYLTRGPGVGLELGYRFDDNWAVRADYARQRLKNKLTGDRITGNRFGIDAMYHLNDSNIYLVAGLNRHTIDKTNSANVGIGYRAFLNENVAFFAEANRYQGLNKGTWADAGIKAGLTYVFGSSSAAAPAPAPAPAPAQPAVVDSDGDGVPDHLDQCPNTPRGHKVDERGCTVYQEVQQRVGSAEIRVLFAFDSAEVSREQRADVARLADYLKRYPTATVEIEGHASRIGAADYNQRLSERRAKAVADLLVNTHGIERSRISTVGYGFTRPRMEGATREAHRANQRIEALVTARIKEPVMR</sequence>
<dbReference type="InterPro" id="IPR050330">
    <property type="entry name" value="Bact_OuterMem_StrucFunc"/>
</dbReference>
<keyword evidence="5 11" id="KW-0732">Signal</keyword>
<evidence type="ECO:0000256" key="5">
    <source>
        <dbReference type="ARBA" id="ARBA00022729"/>
    </source>
</evidence>
<evidence type="ECO:0000313" key="14">
    <source>
        <dbReference type="Proteomes" id="UP000198773"/>
    </source>
</evidence>
<dbReference type="Gene3D" id="2.40.160.20">
    <property type="match status" value="1"/>
</dbReference>
<keyword evidence="7" id="KW-0626">Porin</keyword>
<dbReference type="InterPro" id="IPR006664">
    <property type="entry name" value="OMP_bac"/>
</dbReference>
<dbReference type="CDD" id="cd07185">
    <property type="entry name" value="OmpA_C-like"/>
    <property type="match status" value="1"/>
</dbReference>
<dbReference type="PRINTS" id="PR01021">
    <property type="entry name" value="OMPADOMAIN"/>
</dbReference>
<dbReference type="InterPro" id="IPR028974">
    <property type="entry name" value="TSP_type-3_rpt"/>
</dbReference>
<keyword evidence="2" id="KW-0813">Transport</keyword>
<dbReference type="InterPro" id="IPR011250">
    <property type="entry name" value="OMP/PagP_B-barrel"/>
</dbReference>
<dbReference type="GO" id="GO:0006811">
    <property type="term" value="P:monoatomic ion transport"/>
    <property type="evidence" value="ECO:0007669"/>
    <property type="project" value="UniProtKB-KW"/>
</dbReference>
<evidence type="ECO:0000256" key="4">
    <source>
        <dbReference type="ARBA" id="ARBA00022692"/>
    </source>
</evidence>
<dbReference type="PROSITE" id="PS51123">
    <property type="entry name" value="OMPA_2"/>
    <property type="match status" value="1"/>
</dbReference>
<dbReference type="EMBL" id="FNRM01000001">
    <property type="protein sequence ID" value="SEA03767.1"/>
    <property type="molecule type" value="Genomic_DNA"/>
</dbReference>
<dbReference type="Pfam" id="PF13505">
    <property type="entry name" value="OMP_b-brl"/>
    <property type="match status" value="1"/>
</dbReference>
<evidence type="ECO:0000259" key="12">
    <source>
        <dbReference type="PROSITE" id="PS51123"/>
    </source>
</evidence>
<accession>A0A1H3XWD5</accession>
<evidence type="ECO:0000313" key="13">
    <source>
        <dbReference type="EMBL" id="SEA03767.1"/>
    </source>
</evidence>
<evidence type="ECO:0000256" key="2">
    <source>
        <dbReference type="ARBA" id="ARBA00022448"/>
    </source>
</evidence>
<protein>
    <submittedName>
        <fullName evidence="13">OmpA-OmpF porin, OOP family</fullName>
    </submittedName>
</protein>
<feature type="chain" id="PRO_5011433594" evidence="11">
    <location>
        <begin position="24"/>
        <end position="356"/>
    </location>
</feature>
<dbReference type="GO" id="GO:0005509">
    <property type="term" value="F:calcium ion binding"/>
    <property type="evidence" value="ECO:0007669"/>
    <property type="project" value="InterPro"/>
</dbReference>
<keyword evidence="6" id="KW-0406">Ion transport</keyword>
<proteinExistence type="predicted"/>
<gene>
    <name evidence="13" type="ORF">SAMN04488051_101432</name>
</gene>
<evidence type="ECO:0000256" key="8">
    <source>
        <dbReference type="ARBA" id="ARBA00023136"/>
    </source>
</evidence>
<feature type="domain" description="OmpA-like" evidence="12">
    <location>
        <begin position="232"/>
        <end position="350"/>
    </location>
</feature>
<keyword evidence="9" id="KW-0998">Cell outer membrane</keyword>
<feature type="signal peptide" evidence="11">
    <location>
        <begin position="1"/>
        <end position="23"/>
    </location>
</feature>
<dbReference type="GO" id="GO:0015288">
    <property type="term" value="F:porin activity"/>
    <property type="evidence" value="ECO:0007669"/>
    <property type="project" value="UniProtKB-KW"/>
</dbReference>
<evidence type="ECO:0000256" key="7">
    <source>
        <dbReference type="ARBA" id="ARBA00023114"/>
    </source>
</evidence>
<keyword evidence="3" id="KW-1134">Transmembrane beta strand</keyword>
<dbReference type="SUPFAM" id="SSF103088">
    <property type="entry name" value="OmpA-like"/>
    <property type="match status" value="1"/>
</dbReference>
<dbReference type="GO" id="GO:0009279">
    <property type="term" value="C:cell outer membrane"/>
    <property type="evidence" value="ECO:0007669"/>
    <property type="project" value="UniProtKB-SubCell"/>
</dbReference>
<evidence type="ECO:0000256" key="11">
    <source>
        <dbReference type="SAM" id="SignalP"/>
    </source>
</evidence>
<keyword evidence="14" id="KW-1185">Reference proteome</keyword>
<dbReference type="Proteomes" id="UP000198773">
    <property type="component" value="Unassembled WGS sequence"/>
</dbReference>
<evidence type="ECO:0000256" key="10">
    <source>
        <dbReference type="PROSITE-ProRule" id="PRU00473"/>
    </source>
</evidence>
<dbReference type="PANTHER" id="PTHR30329:SF21">
    <property type="entry name" value="LIPOPROTEIN YIAD-RELATED"/>
    <property type="match status" value="1"/>
</dbReference>
<dbReference type="RefSeq" id="WP_091338735.1">
    <property type="nucleotide sequence ID" value="NZ_FNRM01000001.1"/>
</dbReference>
<keyword evidence="8 10" id="KW-0472">Membrane</keyword>
<dbReference type="InterPro" id="IPR027385">
    <property type="entry name" value="Beta-barrel_OMP"/>
</dbReference>
<evidence type="ECO:0000256" key="3">
    <source>
        <dbReference type="ARBA" id="ARBA00022452"/>
    </source>
</evidence>
<dbReference type="SUPFAM" id="SSF56925">
    <property type="entry name" value="OMPA-like"/>
    <property type="match status" value="1"/>
</dbReference>
<dbReference type="OrthoDB" id="9805832at2"/>
<dbReference type="InterPro" id="IPR036737">
    <property type="entry name" value="OmpA-like_sf"/>
</dbReference>
<comment type="subcellular location">
    <subcellularLocation>
        <location evidence="1">Cell outer membrane</location>
        <topology evidence="1">Multi-pass membrane protein</topology>
    </subcellularLocation>
</comment>
<evidence type="ECO:0000256" key="1">
    <source>
        <dbReference type="ARBA" id="ARBA00004571"/>
    </source>
</evidence>
<dbReference type="PANTHER" id="PTHR30329">
    <property type="entry name" value="STATOR ELEMENT OF FLAGELLAR MOTOR COMPLEX"/>
    <property type="match status" value="1"/>
</dbReference>
<dbReference type="STRING" id="152573.SAMN04488051_101432"/>
<name>A0A1H3XWD5_ALKAM</name>
<dbReference type="InterPro" id="IPR006665">
    <property type="entry name" value="OmpA-like"/>
</dbReference>
<keyword evidence="4" id="KW-0812">Transmembrane</keyword>
<dbReference type="SUPFAM" id="SSF103647">
    <property type="entry name" value="TSP type-3 repeat"/>
    <property type="match status" value="1"/>
</dbReference>
<reference evidence="13 14" key="1">
    <citation type="submission" date="2016-10" db="EMBL/GenBank/DDBJ databases">
        <authorList>
            <person name="de Groot N.N."/>
        </authorList>
    </citation>
    <scope>NUCLEOTIDE SEQUENCE [LARGE SCALE GENOMIC DNA]</scope>
    <source>
        <strain evidence="13 14">CGMCC 1.3430</strain>
    </source>
</reference>
<evidence type="ECO:0000256" key="9">
    <source>
        <dbReference type="ARBA" id="ARBA00023237"/>
    </source>
</evidence>